<proteinExistence type="predicted"/>
<sequence length="51" mass="5774">MKEAKEEWIEEQCFIINKKMTAGSSKKVYSYLKNLSETNQPNASVMSDADG</sequence>
<name>A0A9D4MXJ9_DREPO</name>
<keyword evidence="2" id="KW-1185">Reference proteome</keyword>
<accession>A0A9D4MXJ9</accession>
<reference evidence="1" key="2">
    <citation type="submission" date="2020-11" db="EMBL/GenBank/DDBJ databases">
        <authorList>
            <person name="McCartney M.A."/>
            <person name="Auch B."/>
            <person name="Kono T."/>
            <person name="Mallez S."/>
            <person name="Becker A."/>
            <person name="Gohl D.M."/>
            <person name="Silverstein K.A.T."/>
            <person name="Koren S."/>
            <person name="Bechman K.B."/>
            <person name="Herman A."/>
            <person name="Abrahante J.E."/>
            <person name="Garbe J."/>
        </authorList>
    </citation>
    <scope>NUCLEOTIDE SEQUENCE</scope>
    <source>
        <strain evidence="1">Duluth1</strain>
        <tissue evidence="1">Whole animal</tissue>
    </source>
</reference>
<gene>
    <name evidence="1" type="ORF">DPMN_009766</name>
</gene>
<reference evidence="1" key="1">
    <citation type="journal article" date="2019" name="bioRxiv">
        <title>The Genome of the Zebra Mussel, Dreissena polymorpha: A Resource for Invasive Species Research.</title>
        <authorList>
            <person name="McCartney M.A."/>
            <person name="Auch B."/>
            <person name="Kono T."/>
            <person name="Mallez S."/>
            <person name="Zhang Y."/>
            <person name="Obille A."/>
            <person name="Becker A."/>
            <person name="Abrahante J.E."/>
            <person name="Garbe J."/>
            <person name="Badalamenti J.P."/>
            <person name="Herman A."/>
            <person name="Mangelson H."/>
            <person name="Liachko I."/>
            <person name="Sullivan S."/>
            <person name="Sone E.D."/>
            <person name="Koren S."/>
            <person name="Silverstein K.A.T."/>
            <person name="Beckman K.B."/>
            <person name="Gohl D.M."/>
        </authorList>
    </citation>
    <scope>NUCLEOTIDE SEQUENCE</scope>
    <source>
        <strain evidence="1">Duluth1</strain>
        <tissue evidence="1">Whole animal</tissue>
    </source>
</reference>
<dbReference type="Proteomes" id="UP000828390">
    <property type="component" value="Unassembled WGS sequence"/>
</dbReference>
<organism evidence="1 2">
    <name type="scientific">Dreissena polymorpha</name>
    <name type="common">Zebra mussel</name>
    <name type="synonym">Mytilus polymorpha</name>
    <dbReference type="NCBI Taxonomy" id="45954"/>
    <lineage>
        <taxon>Eukaryota</taxon>
        <taxon>Metazoa</taxon>
        <taxon>Spiralia</taxon>
        <taxon>Lophotrochozoa</taxon>
        <taxon>Mollusca</taxon>
        <taxon>Bivalvia</taxon>
        <taxon>Autobranchia</taxon>
        <taxon>Heteroconchia</taxon>
        <taxon>Euheterodonta</taxon>
        <taxon>Imparidentia</taxon>
        <taxon>Neoheterodontei</taxon>
        <taxon>Myida</taxon>
        <taxon>Dreissenoidea</taxon>
        <taxon>Dreissenidae</taxon>
        <taxon>Dreissena</taxon>
    </lineage>
</organism>
<dbReference type="AlphaFoldDB" id="A0A9D4MXJ9"/>
<comment type="caution">
    <text evidence="1">The sequence shown here is derived from an EMBL/GenBank/DDBJ whole genome shotgun (WGS) entry which is preliminary data.</text>
</comment>
<dbReference type="EMBL" id="JAIWYP010000001">
    <property type="protein sequence ID" value="KAH3885768.1"/>
    <property type="molecule type" value="Genomic_DNA"/>
</dbReference>
<evidence type="ECO:0000313" key="1">
    <source>
        <dbReference type="EMBL" id="KAH3885768.1"/>
    </source>
</evidence>
<evidence type="ECO:0000313" key="2">
    <source>
        <dbReference type="Proteomes" id="UP000828390"/>
    </source>
</evidence>
<protein>
    <submittedName>
        <fullName evidence="1">Uncharacterized protein</fullName>
    </submittedName>
</protein>